<evidence type="ECO:0000256" key="1">
    <source>
        <dbReference type="SAM" id="SignalP"/>
    </source>
</evidence>
<protein>
    <submittedName>
        <fullName evidence="2">Uncharacterized protein</fullName>
    </submittedName>
</protein>
<comment type="caution">
    <text evidence="2">The sequence shown here is derived from an EMBL/GenBank/DDBJ whole genome shotgun (WGS) entry which is preliminary data.</text>
</comment>
<keyword evidence="3" id="KW-1185">Reference proteome</keyword>
<feature type="signal peptide" evidence="1">
    <location>
        <begin position="1"/>
        <end position="19"/>
    </location>
</feature>
<feature type="chain" id="PRO_5007593078" evidence="1">
    <location>
        <begin position="20"/>
        <end position="110"/>
    </location>
</feature>
<gene>
    <name evidence="2" type="ORF">DLAC_08132</name>
</gene>
<evidence type="ECO:0000313" key="2">
    <source>
        <dbReference type="EMBL" id="KYQ91209.1"/>
    </source>
</evidence>
<dbReference type="InParanoid" id="A0A151ZB90"/>
<keyword evidence="1" id="KW-0732">Signal</keyword>
<reference evidence="2 3" key="1">
    <citation type="submission" date="2015-12" db="EMBL/GenBank/DDBJ databases">
        <title>Dictyostelia acquired genes for synthesis and detection of signals that induce cell-type specialization by lateral gene transfer from prokaryotes.</title>
        <authorList>
            <person name="Gloeckner G."/>
            <person name="Schaap P."/>
        </authorList>
    </citation>
    <scope>NUCLEOTIDE SEQUENCE [LARGE SCALE GENOMIC DNA]</scope>
    <source>
        <strain evidence="2 3">TK</strain>
    </source>
</reference>
<accession>A0A151ZB90</accession>
<organism evidence="2 3">
    <name type="scientific">Tieghemostelium lacteum</name>
    <name type="common">Slime mold</name>
    <name type="synonym">Dictyostelium lacteum</name>
    <dbReference type="NCBI Taxonomy" id="361077"/>
    <lineage>
        <taxon>Eukaryota</taxon>
        <taxon>Amoebozoa</taxon>
        <taxon>Evosea</taxon>
        <taxon>Eumycetozoa</taxon>
        <taxon>Dictyostelia</taxon>
        <taxon>Dictyosteliales</taxon>
        <taxon>Raperosteliaceae</taxon>
        <taxon>Tieghemostelium</taxon>
    </lineage>
</organism>
<proteinExistence type="predicted"/>
<dbReference type="AlphaFoldDB" id="A0A151ZB90"/>
<sequence length="110" mass="12761">MNIIIILILLITLSHQTFGGKTYIDDIQCDETTCVLQGNNFGTAHNGTLLMGDIIYNDNTSFIYYNNTYIKIENYQLKLTQVLFNLTVFNESTTYLYKFKPMIKILINWS</sequence>
<dbReference type="EMBL" id="LODT01000035">
    <property type="protein sequence ID" value="KYQ91209.1"/>
    <property type="molecule type" value="Genomic_DNA"/>
</dbReference>
<name>A0A151ZB90_TIELA</name>
<dbReference type="Proteomes" id="UP000076078">
    <property type="component" value="Unassembled WGS sequence"/>
</dbReference>
<evidence type="ECO:0000313" key="3">
    <source>
        <dbReference type="Proteomes" id="UP000076078"/>
    </source>
</evidence>